<keyword evidence="1" id="KW-1133">Transmembrane helix</keyword>
<keyword evidence="3" id="KW-1185">Reference proteome</keyword>
<dbReference type="EMBL" id="JAYLAA010000008">
    <property type="protein sequence ID" value="MEC3874442.1"/>
    <property type="molecule type" value="Genomic_DNA"/>
</dbReference>
<evidence type="ECO:0000313" key="2">
    <source>
        <dbReference type="EMBL" id="MEC3874442.1"/>
    </source>
</evidence>
<dbReference type="Proteomes" id="UP001348397">
    <property type="component" value="Unassembled WGS sequence"/>
</dbReference>
<sequence length="140" mass="17068">MEKAKRYYHYFYYKIYCFIDYTSEQMGGKFLTDLKTGIAVGALEFWLIISFLNYYNIYIDRDVNFSKNVYIIIGLFLALIKYLMFVRTDEWKRYFEKFDALPREVNKKGGWIVFGITVFIILNLILSFYLMMQIDWSKYR</sequence>
<name>A0ABU6HN04_9FLAO</name>
<organism evidence="2 3">
    <name type="scientific">Chryseobacterium salviniae</name>
    <dbReference type="NCBI Taxonomy" id="3101750"/>
    <lineage>
        <taxon>Bacteria</taxon>
        <taxon>Pseudomonadati</taxon>
        <taxon>Bacteroidota</taxon>
        <taxon>Flavobacteriia</taxon>
        <taxon>Flavobacteriales</taxon>
        <taxon>Weeksellaceae</taxon>
        <taxon>Chryseobacterium group</taxon>
        <taxon>Chryseobacterium</taxon>
    </lineage>
</organism>
<feature type="transmembrane region" description="Helical" evidence="1">
    <location>
        <begin position="109"/>
        <end position="132"/>
    </location>
</feature>
<protein>
    <submittedName>
        <fullName evidence="2">Uncharacterized protein</fullName>
    </submittedName>
</protein>
<evidence type="ECO:0000313" key="3">
    <source>
        <dbReference type="Proteomes" id="UP001348397"/>
    </source>
</evidence>
<reference evidence="2 3" key="1">
    <citation type="submission" date="2024-01" db="EMBL/GenBank/DDBJ databases">
        <title>Chryseobacterium sp. T9W2-O.</title>
        <authorList>
            <person name="Maltman C."/>
        </authorList>
    </citation>
    <scope>NUCLEOTIDE SEQUENCE [LARGE SCALE GENOMIC DNA]</scope>
    <source>
        <strain evidence="2 3">T9W2-O</strain>
    </source>
</reference>
<keyword evidence="1" id="KW-0812">Transmembrane</keyword>
<dbReference type="RefSeq" id="WP_326319526.1">
    <property type="nucleotide sequence ID" value="NZ_JAYLAA010000008.1"/>
</dbReference>
<feature type="transmembrane region" description="Helical" evidence="1">
    <location>
        <begin position="69"/>
        <end position="88"/>
    </location>
</feature>
<gene>
    <name evidence="2" type="ORF">SOP96_01805</name>
</gene>
<feature type="transmembrane region" description="Helical" evidence="1">
    <location>
        <begin position="36"/>
        <end position="57"/>
    </location>
</feature>
<comment type="caution">
    <text evidence="2">The sequence shown here is derived from an EMBL/GenBank/DDBJ whole genome shotgun (WGS) entry which is preliminary data.</text>
</comment>
<keyword evidence="1" id="KW-0472">Membrane</keyword>
<accession>A0ABU6HN04</accession>
<evidence type="ECO:0000256" key="1">
    <source>
        <dbReference type="SAM" id="Phobius"/>
    </source>
</evidence>
<proteinExistence type="predicted"/>